<keyword evidence="2" id="KW-1185">Reference proteome</keyword>
<gene>
    <name evidence="1" type="ORF">RND71_016901</name>
</gene>
<protein>
    <submittedName>
        <fullName evidence="1">Uncharacterized protein</fullName>
    </submittedName>
</protein>
<comment type="caution">
    <text evidence="1">The sequence shown here is derived from an EMBL/GenBank/DDBJ whole genome shotgun (WGS) entry which is preliminary data.</text>
</comment>
<accession>A0AAE1VD91</accession>
<proteinExistence type="predicted"/>
<sequence>MATSDNGDQPLPEDLVLEILPQLSVESFKNKTSKILIYDHAGCPARDDSPLSPNPITLISVSNAARTHENPEYLQEFRGMTYLLGSIDGLFMLERVIDCSMFNVSLALWNPDDREEHGKCSILSFDFHNEVFTEIGGPDAPRFKYWSVDMILLDDSIAILTEVDANVYDIWVMIQPGVWNKLLTFHCFQNFGYLRSWSPYTVFFRNKHSSLNSCDIRTQETRYLGFRHPRLMNYFDEDGCSIHHYKESLVTIKRGNGELDDCSLADIFDSSIVL</sequence>
<organism evidence="1 2">
    <name type="scientific">Anisodus tanguticus</name>
    <dbReference type="NCBI Taxonomy" id="243964"/>
    <lineage>
        <taxon>Eukaryota</taxon>
        <taxon>Viridiplantae</taxon>
        <taxon>Streptophyta</taxon>
        <taxon>Embryophyta</taxon>
        <taxon>Tracheophyta</taxon>
        <taxon>Spermatophyta</taxon>
        <taxon>Magnoliopsida</taxon>
        <taxon>eudicotyledons</taxon>
        <taxon>Gunneridae</taxon>
        <taxon>Pentapetalae</taxon>
        <taxon>asterids</taxon>
        <taxon>lamiids</taxon>
        <taxon>Solanales</taxon>
        <taxon>Solanaceae</taxon>
        <taxon>Solanoideae</taxon>
        <taxon>Hyoscyameae</taxon>
        <taxon>Anisodus</taxon>
    </lineage>
</organism>
<evidence type="ECO:0000313" key="2">
    <source>
        <dbReference type="Proteomes" id="UP001291623"/>
    </source>
</evidence>
<dbReference type="AlphaFoldDB" id="A0AAE1VD91"/>
<dbReference type="Proteomes" id="UP001291623">
    <property type="component" value="Unassembled WGS sequence"/>
</dbReference>
<evidence type="ECO:0000313" key="1">
    <source>
        <dbReference type="EMBL" id="KAK4365543.1"/>
    </source>
</evidence>
<reference evidence="1" key="1">
    <citation type="submission" date="2023-12" db="EMBL/GenBank/DDBJ databases">
        <title>Genome assembly of Anisodus tanguticus.</title>
        <authorList>
            <person name="Wang Y.-J."/>
        </authorList>
    </citation>
    <scope>NUCLEOTIDE SEQUENCE</scope>
    <source>
        <strain evidence="1">KB-2021</strain>
        <tissue evidence="1">Leaf</tissue>
    </source>
</reference>
<dbReference type="EMBL" id="JAVYJV010000008">
    <property type="protein sequence ID" value="KAK4365543.1"/>
    <property type="molecule type" value="Genomic_DNA"/>
</dbReference>
<name>A0AAE1VD91_9SOLA</name>